<feature type="compositionally biased region" description="Basic and acidic residues" evidence="4">
    <location>
        <begin position="151"/>
        <end position="169"/>
    </location>
</feature>
<dbReference type="PROSITE" id="PS51683">
    <property type="entry name" value="SAM_OMT_II"/>
    <property type="match status" value="1"/>
</dbReference>
<evidence type="ECO:0000313" key="7">
    <source>
        <dbReference type="Proteomes" id="UP000282582"/>
    </source>
</evidence>
<dbReference type="SUPFAM" id="SSF53335">
    <property type="entry name" value="S-adenosyl-L-methionine-dependent methyltransferases"/>
    <property type="match status" value="1"/>
</dbReference>
<evidence type="ECO:0000259" key="5">
    <source>
        <dbReference type="Pfam" id="PF00891"/>
    </source>
</evidence>
<organism evidence="6 7">
    <name type="scientific">Hortaea werneckii</name>
    <name type="common">Black yeast</name>
    <name type="synonym">Cladosporium werneckii</name>
    <dbReference type="NCBI Taxonomy" id="91943"/>
    <lineage>
        <taxon>Eukaryota</taxon>
        <taxon>Fungi</taxon>
        <taxon>Dikarya</taxon>
        <taxon>Ascomycota</taxon>
        <taxon>Pezizomycotina</taxon>
        <taxon>Dothideomycetes</taxon>
        <taxon>Dothideomycetidae</taxon>
        <taxon>Mycosphaerellales</taxon>
        <taxon>Teratosphaeriaceae</taxon>
        <taxon>Hortaea</taxon>
    </lineage>
</organism>
<feature type="region of interest" description="Disordered" evidence="4">
    <location>
        <begin position="1"/>
        <end position="43"/>
    </location>
</feature>
<keyword evidence="1" id="KW-0489">Methyltransferase</keyword>
<comment type="caution">
    <text evidence="6">The sequence shown here is derived from an EMBL/GenBank/DDBJ whole genome shotgun (WGS) entry which is preliminary data.</text>
</comment>
<feature type="compositionally biased region" description="Pro residues" evidence="4">
    <location>
        <begin position="34"/>
        <end position="43"/>
    </location>
</feature>
<dbReference type="InterPro" id="IPR001077">
    <property type="entry name" value="COMT_C"/>
</dbReference>
<feature type="domain" description="O-methyltransferase C-terminal" evidence="5">
    <location>
        <begin position="374"/>
        <end position="531"/>
    </location>
</feature>
<dbReference type="GO" id="GO:0032259">
    <property type="term" value="P:methylation"/>
    <property type="evidence" value="ECO:0007669"/>
    <property type="project" value="UniProtKB-KW"/>
</dbReference>
<dbReference type="InterPro" id="IPR036390">
    <property type="entry name" value="WH_DNA-bd_sf"/>
</dbReference>
<gene>
    <name evidence="6" type="ORF">D0868_01023</name>
</gene>
<accession>A0A3M6ZJ21</accession>
<reference evidence="6 7" key="1">
    <citation type="journal article" date="2018" name="BMC Genomics">
        <title>Genomic evidence for intraspecific hybridization in a clonal and extremely halotolerant yeast.</title>
        <authorList>
            <person name="Gostincar C."/>
            <person name="Stajich J.E."/>
            <person name="Zupancic J."/>
            <person name="Zalar P."/>
            <person name="Gunde-Cimerman N."/>
        </authorList>
    </citation>
    <scope>NUCLEOTIDE SEQUENCE [LARGE SCALE GENOMIC DNA]</scope>
    <source>
        <strain evidence="6 7">EXF-6654</strain>
    </source>
</reference>
<evidence type="ECO:0000256" key="4">
    <source>
        <dbReference type="SAM" id="MobiDB-lite"/>
    </source>
</evidence>
<protein>
    <recommendedName>
        <fullName evidence="5">O-methyltransferase C-terminal domain-containing protein</fullName>
    </recommendedName>
</protein>
<dbReference type="InterPro" id="IPR036388">
    <property type="entry name" value="WH-like_DNA-bd_sf"/>
</dbReference>
<evidence type="ECO:0000256" key="3">
    <source>
        <dbReference type="ARBA" id="ARBA00022691"/>
    </source>
</evidence>
<dbReference type="Gene3D" id="1.10.10.10">
    <property type="entry name" value="Winged helix-like DNA-binding domain superfamily/Winged helix DNA-binding domain"/>
    <property type="match status" value="1"/>
</dbReference>
<dbReference type="InterPro" id="IPR016461">
    <property type="entry name" value="COMT-like"/>
</dbReference>
<sequence length="571" mass="62384">MGTTDVASDTIQNDSQPNNHTMHPYPENLSRGPDPNPPPRFPPTVPIQTAILPCDDAAVPDLLDRIQVTGQDYITKHLHHDNTDRNQKNSTRLTLLSHARALVRALETPRETMIKHCWAEPSAAMCLAVGVDTGLFHYLSCNDAGCPCTEGRGEEGKQGRGEGQEEETHPPPSISHPSRDDEDKIPDPSNPTASPDSTDTANGTHHPSHPGNPKSLTTLSTRTGIDASLLSRLLRHLTSMSHIRQPTPQTFLPTPFSSSLTHPIISDGYPVIHASLPALSQFPTYAKRTGYREPCDPENGPYQFGVRTDRGFFEEQAVKKPLLELFGNHMGGYRQGRRSWWEEGFYPVRERVVDGAGLGGEGDEDEDGEGKVLFVDVGGSFGHDIREFAAEFGDVVGVGRGRGRLVLEDLPEVVGQIREEALVVGSGDGVGDEVRIERVGCDFFKENPVQGASAYYLHSVLHDWPNPLAATILSRIAQAMKPGYSKLLINENCIPDQGGAHSEATALDMMMLGLVASKERTEYEWRELIEGTVRADGFGLKVVGIWGGGEQEGVESLIECELVSWCKLLAV</sequence>
<proteinExistence type="predicted"/>
<dbReference type="GO" id="GO:0008171">
    <property type="term" value="F:O-methyltransferase activity"/>
    <property type="evidence" value="ECO:0007669"/>
    <property type="project" value="InterPro"/>
</dbReference>
<dbReference type="Pfam" id="PF00891">
    <property type="entry name" value="Methyltransf_2"/>
    <property type="match status" value="1"/>
</dbReference>
<name>A0A3M6ZJ21_HORWE</name>
<dbReference type="SUPFAM" id="SSF46785">
    <property type="entry name" value="Winged helix' DNA-binding domain"/>
    <property type="match status" value="1"/>
</dbReference>
<feature type="compositionally biased region" description="Basic and acidic residues" evidence="4">
    <location>
        <begin position="177"/>
        <end position="186"/>
    </location>
</feature>
<dbReference type="PANTHER" id="PTHR43712:SF17">
    <property type="entry name" value="O-METHYLTRANSFERASE"/>
    <property type="match status" value="1"/>
</dbReference>
<dbReference type="Proteomes" id="UP000282582">
    <property type="component" value="Unassembled WGS sequence"/>
</dbReference>
<dbReference type="EMBL" id="QWIK01000041">
    <property type="protein sequence ID" value="RMY15210.1"/>
    <property type="molecule type" value="Genomic_DNA"/>
</dbReference>
<feature type="region of interest" description="Disordered" evidence="4">
    <location>
        <begin position="151"/>
        <end position="219"/>
    </location>
</feature>
<feature type="compositionally biased region" description="Polar residues" evidence="4">
    <location>
        <begin position="1"/>
        <end position="21"/>
    </location>
</feature>
<evidence type="ECO:0000256" key="2">
    <source>
        <dbReference type="ARBA" id="ARBA00022679"/>
    </source>
</evidence>
<evidence type="ECO:0000256" key="1">
    <source>
        <dbReference type="ARBA" id="ARBA00022603"/>
    </source>
</evidence>
<keyword evidence="3" id="KW-0949">S-adenosyl-L-methionine</keyword>
<keyword evidence="2" id="KW-0808">Transferase</keyword>
<dbReference type="InterPro" id="IPR029063">
    <property type="entry name" value="SAM-dependent_MTases_sf"/>
</dbReference>
<feature type="compositionally biased region" description="Polar residues" evidence="4">
    <location>
        <begin position="190"/>
        <end position="205"/>
    </location>
</feature>
<dbReference type="PANTHER" id="PTHR43712">
    <property type="entry name" value="PUTATIVE (AFU_ORTHOLOGUE AFUA_4G14580)-RELATED"/>
    <property type="match status" value="1"/>
</dbReference>
<dbReference type="VEuPathDB" id="FungiDB:BTJ68_12750"/>
<dbReference type="AlphaFoldDB" id="A0A3M6ZJ21"/>
<dbReference type="Gene3D" id="3.40.50.150">
    <property type="entry name" value="Vaccinia Virus protein VP39"/>
    <property type="match status" value="1"/>
</dbReference>
<evidence type="ECO:0000313" key="6">
    <source>
        <dbReference type="EMBL" id="RMY15210.1"/>
    </source>
</evidence>